<dbReference type="InterPro" id="IPR047017">
    <property type="entry name" value="RGS6/7/9/11_DHEX_sf"/>
</dbReference>
<dbReference type="InterPro" id="IPR036305">
    <property type="entry name" value="RGS_sf"/>
</dbReference>
<dbReference type="FunFam" id="1.20.150.20:FF:000001">
    <property type="entry name" value="ATP synthase subunit alpha"/>
    <property type="match status" value="1"/>
</dbReference>
<proteinExistence type="inferred from homology"/>
<dbReference type="WBParaSite" id="scaffold1066_cov299.g2356">
    <property type="protein sequence ID" value="scaffold1066_cov299.g2356"/>
    <property type="gene ID" value="scaffold1066_cov299.g2356"/>
</dbReference>
<evidence type="ECO:0000256" key="1">
    <source>
        <dbReference type="ARBA" id="ARBA00004370"/>
    </source>
</evidence>
<dbReference type="Pfam" id="PF00306">
    <property type="entry name" value="ATP-synt_ab_C"/>
    <property type="match status" value="1"/>
</dbReference>
<feature type="compositionally biased region" description="Low complexity" evidence="11">
    <location>
        <begin position="518"/>
        <end position="530"/>
    </location>
</feature>
<dbReference type="Pfam" id="PF00615">
    <property type="entry name" value="RGS"/>
    <property type="match status" value="1"/>
</dbReference>
<dbReference type="HAMAP" id="MF_01346">
    <property type="entry name" value="ATP_synth_alpha_bact"/>
    <property type="match status" value="1"/>
</dbReference>
<dbReference type="PROSITE" id="PS00152">
    <property type="entry name" value="ATPASE_ALPHA_BETA"/>
    <property type="match status" value="1"/>
</dbReference>
<dbReference type="SUPFAM" id="SSF48097">
    <property type="entry name" value="Regulator of G-protein signaling, RGS"/>
    <property type="match status" value="1"/>
</dbReference>
<dbReference type="CDD" id="cd00068">
    <property type="entry name" value="GGL"/>
    <property type="match status" value="1"/>
</dbReference>
<dbReference type="CDD" id="cd18116">
    <property type="entry name" value="ATP-synt_F1_alpha_N"/>
    <property type="match status" value="1"/>
</dbReference>
<dbReference type="AlphaFoldDB" id="A0A915LDA5"/>
<dbReference type="InterPro" id="IPR038376">
    <property type="entry name" value="ATP_synth_asu_C_sf"/>
</dbReference>
<dbReference type="SMART" id="SM00224">
    <property type="entry name" value="GGL"/>
    <property type="match status" value="1"/>
</dbReference>
<feature type="domain" description="RGS" evidence="12">
    <location>
        <begin position="294"/>
        <end position="412"/>
    </location>
</feature>
<dbReference type="SUPFAM" id="SSF50615">
    <property type="entry name" value="N-terminal domain of alpha and beta subunits of F1 ATP synthase"/>
    <property type="match status" value="1"/>
</dbReference>
<dbReference type="Gene3D" id="2.40.30.20">
    <property type="match status" value="1"/>
</dbReference>
<dbReference type="SUPFAM" id="SSF48670">
    <property type="entry name" value="Transducin (heterotrimeric G protein), gamma chain"/>
    <property type="match status" value="1"/>
</dbReference>
<dbReference type="InterPro" id="IPR016137">
    <property type="entry name" value="RGS"/>
</dbReference>
<dbReference type="InterPro" id="IPR027417">
    <property type="entry name" value="P-loop_NTPase"/>
</dbReference>
<protein>
    <submittedName>
        <fullName evidence="14">RGS domain-containing protein</fullName>
    </submittedName>
</protein>
<sequence>MTSLPSSSTAAPFVPETKNNILQKMDTVLLRILNSAHLKTHKYFRVSVPQAITGQVLVQHIHNAFYASSSPSSSNQPPSSVMTAEDVGEAVHFATMLLQYGYIFPVIDVHAQSVKVSIYLSKRLLRNELKHGLDEEEADAYNRSFELLSHMWTFISAQAELQLKALKERKKAEKVVFDTEERAFWRTRRPGHSNMVFEEGLQKLDRKIRRPTISHLHTTIERLRLALKTKPWLKMLKASEIMTNWTEQFAEYDPFLSSPLPSNPWISDDSTLWVLNADNVEVPTERRVKRWGLSVIELVRDPIGRQVLESFLDSEFSSENLRFWMSIQDLKYSTNSQIETKAQLILDEYLAAGSPCQVNVDSRTLDETLKCINESHTSRRFAFSLAEEHVFTLMSKDSYPRFLRSPIYKGVLDAAKAKGKKRIFDVIKELSNVSVSTKRTPIQKHHKMSRSSACVDVIEGGGIPTTSSLTTQSHQTLNTGTTISPPPGGGGGGLTTSSTISKQISSDSLPLIAASRSPVSSSLNLSPPIITGGGGTTSSTTTNTSDTSGTSNKEGNAFHEFSVPLEYAIEDIYFQIGQIRIKPFVGSHNIENILPATAEFIATSTEEGYIQSKYVHLLVITADLDKQRIHSLTHSPAPLSVINNSTNIQINEKSPSPLILIRVQGIVDLPGPDTATYLRRVEEEKRARQQGATQDNRSFLQKYWIYFVPVIAFMFVQSANSIIAGCTMKAAALSTSSKLSASSAEVSRILEEKILGQETKINLEETGRVLSIGDGIARVYGLKNIQAEEMVEFDSGMKGMALNLEPDNVGVVVFGNDKVIREGDIVKRTGAIVDVGVGEELLGRVVDALGNPIDGKPLKVSQRSRVEVKAPGIIPRLGVREPMLTGVKAVDSLVPIGRGQRELIIGDRQTGKTAIAVDTIINQKRFNASNDEKKKLYCIYVAIGQKRSTVAQIVKRLTDADAMKYTIIVSATASDAAPLQFLAPYSGAAMGEFFRDNGKHALIIYDDLSKQAVAYRQMSLLLRRPPGREAYPGDVFYLHSRLLERAAKMNETHKGGSLTALPIIETQAGDVSAYIPTNVISITDGQIFLETELFYKGVRPAINVGLSVSRVGSAAQTKSMKQVAGSMKLELAQYREVAAFAQFGSDLDASTQQLLNRGVRLTELLKQGQYVPMAIEEQVAVIYAGVKGYLDKIDPSQITRFEKEFLAHIRAHEQELLKIIREEGQITTTTDDKLKNLVQTFIAAFKH</sequence>
<feature type="compositionally biased region" description="Low complexity" evidence="11">
    <location>
        <begin position="465"/>
        <end position="483"/>
    </location>
</feature>
<dbReference type="PRINTS" id="PR01301">
    <property type="entry name" value="RGSPROTEIN"/>
</dbReference>
<evidence type="ECO:0000256" key="6">
    <source>
        <dbReference type="ARBA" id="ARBA00022840"/>
    </source>
</evidence>
<evidence type="ECO:0000313" key="14">
    <source>
        <dbReference type="WBParaSite" id="scaffold1066_cov299.g2356"/>
    </source>
</evidence>
<organism evidence="13 14">
    <name type="scientific">Meloidogyne javanica</name>
    <name type="common">Root-knot nematode worm</name>
    <dbReference type="NCBI Taxonomy" id="6303"/>
    <lineage>
        <taxon>Eukaryota</taxon>
        <taxon>Metazoa</taxon>
        <taxon>Ecdysozoa</taxon>
        <taxon>Nematoda</taxon>
        <taxon>Chromadorea</taxon>
        <taxon>Rhabditida</taxon>
        <taxon>Tylenchina</taxon>
        <taxon>Tylenchomorpha</taxon>
        <taxon>Tylenchoidea</taxon>
        <taxon>Meloidogynidae</taxon>
        <taxon>Meloidogyninae</taxon>
        <taxon>Meloidogyne</taxon>
        <taxon>Meloidogyne incognita group</taxon>
    </lineage>
</organism>
<dbReference type="SMART" id="SM00315">
    <property type="entry name" value="RGS"/>
    <property type="match status" value="1"/>
</dbReference>
<dbReference type="InterPro" id="IPR000194">
    <property type="entry name" value="ATPase_F1/V1/A1_a/bsu_nucl-bd"/>
</dbReference>
<dbReference type="SUPFAM" id="SSF46785">
    <property type="entry name" value="Winged helix' DNA-binding domain"/>
    <property type="match status" value="1"/>
</dbReference>
<dbReference type="Pfam" id="PF18148">
    <property type="entry name" value="RGS_DHEX"/>
    <property type="match status" value="1"/>
</dbReference>
<evidence type="ECO:0000256" key="10">
    <source>
        <dbReference type="ARBA" id="ARBA00023310"/>
    </source>
</evidence>
<evidence type="ECO:0000256" key="7">
    <source>
        <dbReference type="ARBA" id="ARBA00023065"/>
    </source>
</evidence>
<dbReference type="Pfam" id="PF21203">
    <property type="entry name" value="ECM10"/>
    <property type="match status" value="1"/>
</dbReference>
<dbReference type="Gene3D" id="3.40.50.300">
    <property type="entry name" value="P-loop containing nucleotide triphosphate hydrolases"/>
    <property type="match status" value="1"/>
</dbReference>
<keyword evidence="8" id="KW-0472">Membrane</keyword>
<evidence type="ECO:0000256" key="11">
    <source>
        <dbReference type="SAM" id="MobiDB-lite"/>
    </source>
</evidence>
<keyword evidence="10" id="KW-0066">ATP synthesis</keyword>
<evidence type="ECO:0000256" key="4">
    <source>
        <dbReference type="ARBA" id="ARBA00022741"/>
    </source>
</evidence>
<feature type="region of interest" description="Disordered" evidence="11">
    <location>
        <begin position="518"/>
        <end position="555"/>
    </location>
</feature>
<dbReference type="InterPro" id="IPR005294">
    <property type="entry name" value="ATP_synth_F1_asu"/>
</dbReference>
<keyword evidence="7" id="KW-0406">Ion transport</keyword>
<dbReference type="PANTHER" id="PTHR48082:SF2">
    <property type="entry name" value="ATP SYNTHASE SUBUNIT ALPHA, MITOCHONDRIAL"/>
    <property type="match status" value="1"/>
</dbReference>
<keyword evidence="13" id="KW-1185">Reference proteome</keyword>
<evidence type="ECO:0000259" key="12">
    <source>
        <dbReference type="PROSITE" id="PS50132"/>
    </source>
</evidence>
<dbReference type="GO" id="GO:0005524">
    <property type="term" value="F:ATP binding"/>
    <property type="evidence" value="ECO:0007669"/>
    <property type="project" value="UniProtKB-KW"/>
</dbReference>
<feature type="compositionally biased region" description="Low complexity" evidence="11">
    <location>
        <begin position="537"/>
        <end position="551"/>
    </location>
</feature>
<dbReference type="Pfam" id="PF02874">
    <property type="entry name" value="ATP-synt_ab_N"/>
    <property type="match status" value="1"/>
</dbReference>
<dbReference type="InterPro" id="IPR015898">
    <property type="entry name" value="G-protein_gamma-like_dom"/>
</dbReference>
<evidence type="ECO:0000256" key="9">
    <source>
        <dbReference type="ARBA" id="ARBA00023196"/>
    </source>
</evidence>
<dbReference type="InterPro" id="IPR036390">
    <property type="entry name" value="WH_DNA-bd_sf"/>
</dbReference>
<dbReference type="GO" id="GO:0046933">
    <property type="term" value="F:proton-transporting ATP synthase activity, rotational mechanism"/>
    <property type="evidence" value="ECO:0007669"/>
    <property type="project" value="InterPro"/>
</dbReference>
<dbReference type="SUPFAM" id="SSF52540">
    <property type="entry name" value="P-loop containing nucleoside triphosphate hydrolases"/>
    <property type="match status" value="1"/>
</dbReference>
<dbReference type="InterPro" id="IPR023366">
    <property type="entry name" value="ATP_synth_asu-like_sf"/>
</dbReference>
<dbReference type="Proteomes" id="UP000887561">
    <property type="component" value="Unplaced"/>
</dbReference>
<dbReference type="InterPro" id="IPR036284">
    <property type="entry name" value="GGL_sf"/>
</dbReference>
<keyword evidence="3" id="KW-0813">Transport</keyword>
<dbReference type="NCBIfam" id="TIGR00962">
    <property type="entry name" value="atpA"/>
    <property type="match status" value="1"/>
</dbReference>
<dbReference type="InterPro" id="IPR040759">
    <property type="entry name" value="RGS_DHEX"/>
</dbReference>
<dbReference type="CDD" id="cd01132">
    <property type="entry name" value="F1-ATPase_alpha_CD"/>
    <property type="match status" value="1"/>
</dbReference>
<dbReference type="SUPFAM" id="SSF47917">
    <property type="entry name" value="C-terminal domain of alpha and beta subunits of F1 ATP synthase"/>
    <property type="match status" value="1"/>
</dbReference>
<keyword evidence="6" id="KW-0067">ATP-binding</keyword>
<dbReference type="Gene3D" id="1.10.167.10">
    <property type="entry name" value="Regulator of G-protein Signalling 4, domain 2"/>
    <property type="match status" value="1"/>
</dbReference>
<dbReference type="PANTHER" id="PTHR48082">
    <property type="entry name" value="ATP SYNTHASE SUBUNIT ALPHA, MITOCHONDRIAL"/>
    <property type="match status" value="1"/>
</dbReference>
<dbReference type="NCBIfam" id="NF009884">
    <property type="entry name" value="PRK13343.1"/>
    <property type="match status" value="1"/>
</dbReference>
<evidence type="ECO:0000313" key="13">
    <source>
        <dbReference type="Proteomes" id="UP000887561"/>
    </source>
</evidence>
<dbReference type="FunFam" id="3.40.50.300:FF:002432">
    <property type="entry name" value="ATP synthase subunit alpha, mitochondrial"/>
    <property type="match status" value="1"/>
</dbReference>
<comment type="similarity">
    <text evidence="2">Belongs to the ATPase alpha/beta chains family.</text>
</comment>
<dbReference type="InterPro" id="IPR044926">
    <property type="entry name" value="RGS_subdomain_2"/>
</dbReference>
<dbReference type="Pfam" id="PF00006">
    <property type="entry name" value="ATP-synt_ab"/>
    <property type="match status" value="1"/>
</dbReference>
<dbReference type="PROSITE" id="PS50132">
    <property type="entry name" value="RGS"/>
    <property type="match status" value="1"/>
</dbReference>
<keyword evidence="5" id="KW-0375">Hydrogen ion transport</keyword>
<dbReference type="GO" id="GO:0045259">
    <property type="term" value="C:proton-transporting ATP synthase complex"/>
    <property type="evidence" value="ECO:0007669"/>
    <property type="project" value="UniProtKB-KW"/>
</dbReference>
<dbReference type="InterPro" id="IPR004100">
    <property type="entry name" value="ATPase_F1/V1/A1_a/bsu_N"/>
</dbReference>
<accession>A0A915LDA5</accession>
<dbReference type="GO" id="GO:0043531">
    <property type="term" value="F:ADP binding"/>
    <property type="evidence" value="ECO:0007669"/>
    <property type="project" value="TreeGrafter"/>
</dbReference>
<dbReference type="Gene3D" id="1.20.150.20">
    <property type="entry name" value="ATP synthase alpha/beta chain, C-terminal domain"/>
    <property type="match status" value="1"/>
</dbReference>
<dbReference type="GO" id="GO:0005739">
    <property type="term" value="C:mitochondrion"/>
    <property type="evidence" value="ECO:0007669"/>
    <property type="project" value="UniProtKB-ARBA"/>
</dbReference>
<dbReference type="InterPro" id="IPR020003">
    <property type="entry name" value="ATPase_a/bsu_AS"/>
</dbReference>
<dbReference type="InterPro" id="IPR036121">
    <property type="entry name" value="ATPase_F1/V1/A1_a/bsu_N_sf"/>
</dbReference>
<dbReference type="SMART" id="SM01224">
    <property type="entry name" value="G_gamma"/>
    <property type="match status" value="1"/>
</dbReference>
<dbReference type="Pfam" id="PF00631">
    <property type="entry name" value="G-gamma"/>
    <property type="match status" value="1"/>
</dbReference>
<dbReference type="InterPro" id="IPR033732">
    <property type="entry name" value="ATP_synth_F1_a_nt-bd_dom"/>
</dbReference>
<evidence type="ECO:0000256" key="2">
    <source>
        <dbReference type="ARBA" id="ARBA00008936"/>
    </source>
</evidence>
<evidence type="ECO:0000256" key="8">
    <source>
        <dbReference type="ARBA" id="ARBA00023136"/>
    </source>
</evidence>
<reference evidence="14" key="1">
    <citation type="submission" date="2022-11" db="UniProtKB">
        <authorList>
            <consortium name="WormBaseParasite"/>
        </authorList>
    </citation>
    <scope>IDENTIFICATION</scope>
</reference>
<dbReference type="GO" id="GO:0007186">
    <property type="term" value="P:G protein-coupled receptor signaling pathway"/>
    <property type="evidence" value="ECO:0007669"/>
    <property type="project" value="InterPro"/>
</dbReference>
<dbReference type="Gene3D" id="1.10.1240.60">
    <property type="match status" value="1"/>
</dbReference>
<dbReference type="CDD" id="cd18113">
    <property type="entry name" value="ATP-synt_F1_alpha_C"/>
    <property type="match status" value="1"/>
</dbReference>
<evidence type="ECO:0000256" key="5">
    <source>
        <dbReference type="ARBA" id="ARBA00022781"/>
    </source>
</evidence>
<comment type="subcellular location">
    <subcellularLocation>
        <location evidence="1">Membrane</location>
    </subcellularLocation>
</comment>
<keyword evidence="9" id="KW-0139">CF(1)</keyword>
<name>A0A915LDA5_MELJA</name>
<evidence type="ECO:0000256" key="3">
    <source>
        <dbReference type="ARBA" id="ARBA00022448"/>
    </source>
</evidence>
<feature type="region of interest" description="Disordered" evidence="11">
    <location>
        <begin position="464"/>
        <end position="500"/>
    </location>
</feature>
<keyword evidence="4" id="KW-0547">Nucleotide-binding</keyword>
<dbReference type="InterPro" id="IPR000793">
    <property type="entry name" value="ATP_synth_asu_C"/>
</dbReference>
<dbReference type="FunFam" id="2.40.30.20:FF:000001">
    <property type="entry name" value="ATP synthase subunit alpha"/>
    <property type="match status" value="1"/>
</dbReference>